<gene>
    <name evidence="2" type="ORF">CLOLEP_00292</name>
</gene>
<organism evidence="2 3">
    <name type="scientific">[Clostridium] leptum DSM 753</name>
    <dbReference type="NCBI Taxonomy" id="428125"/>
    <lineage>
        <taxon>Bacteria</taxon>
        <taxon>Bacillati</taxon>
        <taxon>Bacillota</taxon>
        <taxon>Clostridia</taxon>
        <taxon>Eubacteriales</taxon>
        <taxon>Oscillospiraceae</taxon>
        <taxon>Oscillospiraceae incertae sedis</taxon>
    </lineage>
</organism>
<sequence length="42" mass="4841">MYYEKHFMQGGIAMTFQPVWSGGSGDLDDLIFEGEEPRESER</sequence>
<evidence type="ECO:0000313" key="3">
    <source>
        <dbReference type="Proteomes" id="UP000003490"/>
    </source>
</evidence>
<dbReference type="EMBL" id="ABCB02000011">
    <property type="protein sequence ID" value="EDO62896.1"/>
    <property type="molecule type" value="Genomic_DNA"/>
</dbReference>
<feature type="region of interest" description="Disordered" evidence="1">
    <location>
        <begin position="22"/>
        <end position="42"/>
    </location>
</feature>
<comment type="caution">
    <text evidence="2">The sequence shown here is derived from an EMBL/GenBank/DDBJ whole genome shotgun (WGS) entry which is preliminary data.</text>
</comment>
<reference evidence="2 3" key="1">
    <citation type="submission" date="2007-08" db="EMBL/GenBank/DDBJ databases">
        <title>Draft genome sequence of Clostridium leptum (DSM 753).</title>
        <authorList>
            <person name="Sudarsanam P."/>
            <person name="Ley R."/>
            <person name="Guruge J."/>
            <person name="Turnbaugh P.J."/>
            <person name="Mahowald M."/>
            <person name="Liep D."/>
            <person name="Gordon J."/>
        </authorList>
    </citation>
    <scope>NUCLEOTIDE SEQUENCE [LARGE SCALE GENOMIC DNA]</scope>
    <source>
        <strain evidence="2 3">DSM 753</strain>
    </source>
</reference>
<proteinExistence type="predicted"/>
<dbReference type="HOGENOM" id="CLU_3249531_0_0_9"/>
<name>A7VP16_9FIRM</name>
<evidence type="ECO:0000313" key="2">
    <source>
        <dbReference type="EMBL" id="EDO62896.1"/>
    </source>
</evidence>
<evidence type="ECO:0000256" key="1">
    <source>
        <dbReference type="SAM" id="MobiDB-lite"/>
    </source>
</evidence>
<dbReference type="AlphaFoldDB" id="A7VP16"/>
<dbReference type="Proteomes" id="UP000003490">
    <property type="component" value="Unassembled WGS sequence"/>
</dbReference>
<protein>
    <submittedName>
        <fullName evidence="2">Uncharacterized protein</fullName>
    </submittedName>
</protein>
<accession>A7VP16</accession>
<reference evidence="2 3" key="2">
    <citation type="submission" date="2007-08" db="EMBL/GenBank/DDBJ databases">
        <authorList>
            <person name="Fulton L."/>
            <person name="Clifton S."/>
            <person name="Fulton B."/>
            <person name="Xu J."/>
            <person name="Minx P."/>
            <person name="Pepin K.H."/>
            <person name="Johnson M."/>
            <person name="Thiruvilangam P."/>
            <person name="Bhonagiri V."/>
            <person name="Nash W.E."/>
            <person name="Wang C."/>
            <person name="Mardis E.R."/>
            <person name="Wilson R.K."/>
        </authorList>
    </citation>
    <scope>NUCLEOTIDE SEQUENCE [LARGE SCALE GENOMIC DNA]</scope>
    <source>
        <strain evidence="2 3">DSM 753</strain>
    </source>
</reference>